<proteinExistence type="predicted"/>
<name>A0A2N3I966_9BACT</name>
<keyword evidence="1" id="KW-0732">Signal</keyword>
<evidence type="ECO:0000313" key="3">
    <source>
        <dbReference type="Proteomes" id="UP000233387"/>
    </source>
</evidence>
<accession>A0A2N3I966</accession>
<feature type="chain" id="PRO_5014749100" evidence="1">
    <location>
        <begin position="26"/>
        <end position="313"/>
    </location>
</feature>
<dbReference type="EMBL" id="NKXO01000040">
    <property type="protein sequence ID" value="PKQ66894.1"/>
    <property type="molecule type" value="Genomic_DNA"/>
</dbReference>
<feature type="signal peptide" evidence="1">
    <location>
        <begin position="1"/>
        <end position="25"/>
    </location>
</feature>
<evidence type="ECO:0000256" key="1">
    <source>
        <dbReference type="SAM" id="SignalP"/>
    </source>
</evidence>
<keyword evidence="3" id="KW-1185">Reference proteome</keyword>
<organism evidence="2 3">
    <name type="scientific">Raineya orbicola</name>
    <dbReference type="NCBI Taxonomy" id="2016530"/>
    <lineage>
        <taxon>Bacteria</taxon>
        <taxon>Pseudomonadati</taxon>
        <taxon>Bacteroidota</taxon>
        <taxon>Cytophagia</taxon>
        <taxon>Cytophagales</taxon>
        <taxon>Raineyaceae</taxon>
        <taxon>Raineya</taxon>
    </lineage>
</organism>
<gene>
    <name evidence="2" type="ORF">Rain11_2235</name>
</gene>
<dbReference type="Proteomes" id="UP000233387">
    <property type="component" value="Unassembled WGS sequence"/>
</dbReference>
<evidence type="ECO:0000313" key="2">
    <source>
        <dbReference type="EMBL" id="PKQ66894.1"/>
    </source>
</evidence>
<dbReference type="AlphaFoldDB" id="A0A2N3I966"/>
<protein>
    <submittedName>
        <fullName evidence="2">Uncharacterized protein</fullName>
    </submittedName>
</protein>
<reference evidence="2 3" key="1">
    <citation type="submission" date="2017-06" db="EMBL/GenBank/DDBJ databases">
        <title>Raineya orbicola gen. nov., sp. nov. a slightly thermophilic bacterium of the phylum Bacteroidetes and the description of Raineyaceae fam. nov.</title>
        <authorList>
            <person name="Albuquerque L."/>
            <person name="Polonia A.R.M."/>
            <person name="Barroso C."/>
            <person name="Froufe H.J.C."/>
            <person name="Lage O."/>
            <person name="Lobo-Da-Cunha A."/>
            <person name="Egas C."/>
            <person name="Da Costa M.S."/>
        </authorList>
    </citation>
    <scope>NUCLEOTIDE SEQUENCE [LARGE SCALE GENOMIC DNA]</scope>
    <source>
        <strain evidence="2 3">SPSPC-11</strain>
    </source>
</reference>
<sequence>MMFIFMKYRWISLFFSLFALNYAFSQDLDPKEAKILQNEYGEIVYGNKQFPIIAFFQQDSLKYIYSEQKRKVAILGKNNTILKEIRFSSKDFTIPRFQPYGNGKIILQNCGLDSDYILIEKQTLTAKNRNFLKKSKLIGFKEVENGLFQVHQYFITPSKTLSKVILYNRNKKIDTLYKDTKTRENRSVNVSPRFDLLYFRDKVYFFNADQRIILIFEAQTAKLLQEIDLKLQADEYLKSFMLNFYIDFTTERIYLSGVMGGKTYIWEIKENNFIERYEVPFQIYLIHQICNDKIYFSLQAEKDGLYVYERKFR</sequence>
<comment type="caution">
    <text evidence="2">The sequence shown here is derived from an EMBL/GenBank/DDBJ whole genome shotgun (WGS) entry which is preliminary data.</text>
</comment>
<dbReference type="RefSeq" id="WP_133121582.1">
    <property type="nucleotide sequence ID" value="NZ_NKXO01000040.1"/>
</dbReference>